<dbReference type="NCBIfam" id="TIGR03584">
    <property type="entry name" value="PseF"/>
    <property type="match status" value="1"/>
</dbReference>
<dbReference type="EMBL" id="JAAIVB010000007">
    <property type="protein sequence ID" value="NEX59663.1"/>
    <property type="molecule type" value="Genomic_DNA"/>
</dbReference>
<dbReference type="CDD" id="cd02513">
    <property type="entry name" value="CMP-NeuAc_Synthase"/>
    <property type="match status" value="1"/>
</dbReference>
<dbReference type="Gene3D" id="3.90.550.10">
    <property type="entry name" value="Spore Coat Polysaccharide Biosynthesis Protein SpsA, Chain A"/>
    <property type="match status" value="1"/>
</dbReference>
<dbReference type="InterPro" id="IPR003329">
    <property type="entry name" value="Cytidylyl_trans"/>
</dbReference>
<dbReference type="EC" id="2.7.7.81" evidence="1"/>
<dbReference type="PANTHER" id="PTHR21485">
    <property type="entry name" value="HAD SUPERFAMILY MEMBERS CMAS AND KDSC"/>
    <property type="match status" value="1"/>
</dbReference>
<dbReference type="SUPFAM" id="SSF53448">
    <property type="entry name" value="Nucleotide-diphospho-sugar transferases"/>
    <property type="match status" value="1"/>
</dbReference>
<comment type="caution">
    <text evidence="1">The sequence shown here is derived from an EMBL/GenBank/DDBJ whole genome shotgun (WGS) entry which is preliminary data.</text>
</comment>
<reference evidence="1 2" key="1">
    <citation type="submission" date="2020-02" db="EMBL/GenBank/DDBJ databases">
        <authorList>
            <person name="Kim M.K."/>
        </authorList>
    </citation>
    <scope>NUCLEOTIDE SEQUENCE [LARGE SCALE GENOMIC DNA]</scope>
    <source>
        <strain evidence="1 2">17J57-3</strain>
    </source>
</reference>
<dbReference type="RefSeq" id="WP_163960026.1">
    <property type="nucleotide sequence ID" value="NZ_JAAIVB010000007.1"/>
</dbReference>
<evidence type="ECO:0000313" key="1">
    <source>
        <dbReference type="EMBL" id="NEX59663.1"/>
    </source>
</evidence>
<dbReference type="AlphaFoldDB" id="A0A6B3SGD2"/>
<dbReference type="Proteomes" id="UP000482155">
    <property type="component" value="Unassembled WGS sequence"/>
</dbReference>
<gene>
    <name evidence="1" type="primary">pseF</name>
    <name evidence="1" type="ORF">G3574_01100</name>
</gene>
<dbReference type="GO" id="GO:0008781">
    <property type="term" value="F:N-acylneuraminate cytidylyltransferase activity"/>
    <property type="evidence" value="ECO:0007669"/>
    <property type="project" value="TreeGrafter"/>
</dbReference>
<organism evidence="1 2">
    <name type="scientific">Noviherbaspirillum galbum</name>
    <dbReference type="NCBI Taxonomy" id="2709383"/>
    <lineage>
        <taxon>Bacteria</taxon>
        <taxon>Pseudomonadati</taxon>
        <taxon>Pseudomonadota</taxon>
        <taxon>Betaproteobacteria</taxon>
        <taxon>Burkholderiales</taxon>
        <taxon>Oxalobacteraceae</taxon>
        <taxon>Noviherbaspirillum</taxon>
    </lineage>
</organism>
<dbReference type="InterPro" id="IPR020039">
    <property type="entry name" value="PseF"/>
</dbReference>
<keyword evidence="1" id="KW-0548">Nucleotidyltransferase</keyword>
<dbReference type="InterPro" id="IPR050793">
    <property type="entry name" value="CMP-NeuNAc_synthase"/>
</dbReference>
<dbReference type="PANTHER" id="PTHR21485:SF6">
    <property type="entry name" value="N-ACYLNEURAMINATE CYTIDYLYLTRANSFERASE-RELATED"/>
    <property type="match status" value="1"/>
</dbReference>
<proteinExistence type="predicted"/>
<keyword evidence="2" id="KW-1185">Reference proteome</keyword>
<keyword evidence="1" id="KW-0808">Transferase</keyword>
<evidence type="ECO:0000313" key="2">
    <source>
        <dbReference type="Proteomes" id="UP000482155"/>
    </source>
</evidence>
<protein>
    <submittedName>
        <fullName evidence="1">Pseudaminic acid cytidylyltransferase</fullName>
        <ecNumber evidence="1">2.7.7.81</ecNumber>
    </submittedName>
</protein>
<dbReference type="Pfam" id="PF02348">
    <property type="entry name" value="CTP_transf_3"/>
    <property type="match status" value="1"/>
</dbReference>
<dbReference type="InterPro" id="IPR029044">
    <property type="entry name" value="Nucleotide-diphossugar_trans"/>
</dbReference>
<name>A0A6B3SGD2_9BURK</name>
<sequence>MRIAVIPARGGSKRIPRKNIKEFAGKPMIAYAIGAAFECGLFEHVVVTTDDDEIAGIARGLGAEVPFKRPAELSDDHAGTVPVIAHAIDACASLGWDVRVACCIYPGVPLIQVDDLRDTCKMLEEGGADYAFTVTSFPAAIQRALKRGADGRMAPFYPEFVRTRTQDLEPGYYDAGQFYWGTVDAWRSGRSPHQAGKGLVIPEWRAVDIDTPDDWARAEVLYRMINRRDAG</sequence>
<accession>A0A6B3SGD2</accession>